<keyword evidence="5 10" id="KW-0067">ATP-binding</keyword>
<evidence type="ECO:0000313" key="12">
    <source>
        <dbReference type="EMBL" id="PVU92352.1"/>
    </source>
</evidence>
<evidence type="ECO:0000256" key="1">
    <source>
        <dbReference type="ARBA" id="ARBA00007487"/>
    </source>
</evidence>
<organism evidence="12 13">
    <name type="scientific">Furculomyces boomerangus</name>
    <dbReference type="NCBI Taxonomy" id="61424"/>
    <lineage>
        <taxon>Eukaryota</taxon>
        <taxon>Fungi</taxon>
        <taxon>Fungi incertae sedis</taxon>
        <taxon>Zoopagomycota</taxon>
        <taxon>Kickxellomycotina</taxon>
        <taxon>Harpellomycetes</taxon>
        <taxon>Harpellales</taxon>
        <taxon>Harpellaceae</taxon>
        <taxon>Furculomyces</taxon>
    </lineage>
</organism>
<comment type="function">
    <text evidence="7">Converts cob(I)alamin to adenosylcobalamin (adenosylcob(III)alamin), a coenzyme for methylmalonyl-CoA mutase, therefore participates in the final step of the vitamin B12 conversion. Generates adenosylcobalamin (AdoCbl) and directly delivers the cofactor to MUT in a transfer that is stimulated by ATP-binding to MMAB and gated by MMAA.</text>
</comment>
<proteinExistence type="inferred from homology"/>
<dbReference type="InterPro" id="IPR036451">
    <property type="entry name" value="CblAdoTrfase-like_sf"/>
</dbReference>
<dbReference type="GO" id="GO:0009235">
    <property type="term" value="P:cobalamin metabolic process"/>
    <property type="evidence" value="ECO:0007669"/>
    <property type="project" value="UniProtKB-ARBA"/>
</dbReference>
<evidence type="ECO:0000256" key="10">
    <source>
        <dbReference type="RuleBase" id="RU366026"/>
    </source>
</evidence>
<comment type="similarity">
    <text evidence="1 10">Belongs to the Cob(I)alamin adenosyltransferase family.</text>
</comment>
<dbReference type="Gene3D" id="1.20.1200.10">
    <property type="entry name" value="Cobalamin adenosyltransferase-like"/>
    <property type="match status" value="1"/>
</dbReference>
<dbReference type="FunFam" id="1.20.1200.10:FF:000001">
    <property type="entry name" value="Cob(I)yrinic acid a,c-diamide adenosyltransferase"/>
    <property type="match status" value="1"/>
</dbReference>
<keyword evidence="13" id="KW-1185">Reference proteome</keyword>
<evidence type="ECO:0000256" key="4">
    <source>
        <dbReference type="ARBA" id="ARBA00022741"/>
    </source>
</evidence>
<dbReference type="PANTHER" id="PTHR12213">
    <property type="entry name" value="CORRINOID ADENOSYLTRANSFERASE"/>
    <property type="match status" value="1"/>
</dbReference>
<dbReference type="SUPFAM" id="SSF89028">
    <property type="entry name" value="Cobalamin adenosyltransferase-like"/>
    <property type="match status" value="1"/>
</dbReference>
<sequence>MEQTESEFVNKGKIEINDSADLSSTKIYTKTGDSGISSLYTGERKQKNHEIFEALGNVDELSSQIGLSITYLEADGINDLSAKLEYIQCVLQDICSNIAMPKHEPVEFEDASKRSIKPNIIKERKYKATEFQNGAELVKELERWIDEYHVQLPKLVKFILPSGGFSASSIHIARSMCRRAERSMVSLLGQMDAMAFKYVNRLSDFLFVSARYAAHKNQHPEKVYIKRIPV</sequence>
<dbReference type="InterPro" id="IPR029499">
    <property type="entry name" value="PduO-typ"/>
</dbReference>
<dbReference type="STRING" id="61424.A0A2T9YJ21"/>
<reference evidence="12 13" key="1">
    <citation type="journal article" date="2018" name="MBio">
        <title>Comparative Genomics Reveals the Core Gene Toolbox for the Fungus-Insect Symbiosis.</title>
        <authorList>
            <person name="Wang Y."/>
            <person name="Stata M."/>
            <person name="Wang W."/>
            <person name="Stajich J.E."/>
            <person name="White M.M."/>
            <person name="Moncalvo J.M."/>
        </authorList>
    </citation>
    <scope>NUCLEOTIDE SEQUENCE [LARGE SCALE GENOMIC DNA]</scope>
    <source>
        <strain evidence="12 13">AUS-77-4</strain>
    </source>
</reference>
<evidence type="ECO:0000259" key="11">
    <source>
        <dbReference type="Pfam" id="PF01923"/>
    </source>
</evidence>
<dbReference type="PANTHER" id="PTHR12213:SF0">
    <property type="entry name" value="CORRINOID ADENOSYLTRANSFERASE MMAB"/>
    <property type="match status" value="1"/>
</dbReference>
<keyword evidence="3 10" id="KW-0808">Transferase</keyword>
<dbReference type="GO" id="GO:0008817">
    <property type="term" value="F:corrinoid adenosyltransferase activity"/>
    <property type="evidence" value="ECO:0007669"/>
    <property type="project" value="TreeGrafter"/>
</dbReference>
<feature type="domain" description="Cobalamin adenosyltransferase-like" evidence="11">
    <location>
        <begin position="27"/>
        <end position="213"/>
    </location>
</feature>
<dbReference type="InterPro" id="IPR016030">
    <property type="entry name" value="CblAdoTrfase-like"/>
</dbReference>
<comment type="subunit">
    <text evidence="2">Homotrimer.</text>
</comment>
<evidence type="ECO:0000256" key="9">
    <source>
        <dbReference type="ARBA" id="ARBA00075216"/>
    </source>
</evidence>
<comment type="caution">
    <text evidence="12">The sequence shown here is derived from an EMBL/GenBank/DDBJ whole genome shotgun (WGS) entry which is preliminary data.</text>
</comment>
<evidence type="ECO:0000256" key="7">
    <source>
        <dbReference type="ARBA" id="ARBA00056747"/>
    </source>
</evidence>
<evidence type="ECO:0000256" key="2">
    <source>
        <dbReference type="ARBA" id="ARBA00011233"/>
    </source>
</evidence>
<evidence type="ECO:0000256" key="6">
    <source>
        <dbReference type="ARBA" id="ARBA00051988"/>
    </source>
</evidence>
<name>A0A2T9YJ21_9FUNG</name>
<evidence type="ECO:0000256" key="8">
    <source>
        <dbReference type="ARBA" id="ARBA00071654"/>
    </source>
</evidence>
<protein>
    <recommendedName>
        <fullName evidence="8">Corrinoid adenosyltransferase MMAB</fullName>
    </recommendedName>
    <alternativeName>
        <fullName evidence="9">ATP:co(I)rrinoid adenosyltransferase MMAB</fullName>
    </alternativeName>
</protein>
<comment type="catalytic activity">
    <reaction evidence="6">
        <text>cob(I)alamin-[corrinoid adenosyltransferase] + ATP = apo-[corrinoid adenosyltransferase] + adenosylcob(III)alamin + triphosphate</text>
        <dbReference type="Rhea" id="RHEA:56796"/>
        <dbReference type="Rhea" id="RHEA-COMP:14743"/>
        <dbReference type="Rhea" id="RHEA-COMP:14744"/>
        <dbReference type="ChEBI" id="CHEBI:18036"/>
        <dbReference type="ChEBI" id="CHEBI:18408"/>
        <dbReference type="ChEBI" id="CHEBI:30616"/>
        <dbReference type="ChEBI" id="CHEBI:60488"/>
        <dbReference type="ChEBI" id="CHEBI:83228"/>
    </reaction>
    <physiologicalReaction direction="left-to-right" evidence="6">
        <dbReference type="Rhea" id="RHEA:56797"/>
    </physiologicalReaction>
</comment>
<evidence type="ECO:0000256" key="5">
    <source>
        <dbReference type="ARBA" id="ARBA00022840"/>
    </source>
</evidence>
<dbReference type="NCBIfam" id="TIGR00636">
    <property type="entry name" value="PduO_Nterm"/>
    <property type="match status" value="1"/>
</dbReference>
<evidence type="ECO:0000313" key="13">
    <source>
        <dbReference type="Proteomes" id="UP000245699"/>
    </source>
</evidence>
<evidence type="ECO:0000256" key="3">
    <source>
        <dbReference type="ARBA" id="ARBA00022679"/>
    </source>
</evidence>
<keyword evidence="4 10" id="KW-0547">Nucleotide-binding</keyword>
<dbReference type="OrthoDB" id="549173at2759"/>
<gene>
    <name evidence="12" type="ORF">BB559_003748</name>
</gene>
<accession>A0A2T9YJ21</accession>
<dbReference type="Pfam" id="PF01923">
    <property type="entry name" value="Cob_adeno_trans"/>
    <property type="match status" value="1"/>
</dbReference>
<dbReference type="Proteomes" id="UP000245699">
    <property type="component" value="Unassembled WGS sequence"/>
</dbReference>
<dbReference type="AlphaFoldDB" id="A0A2T9YJ21"/>
<dbReference type="GO" id="GO:0005524">
    <property type="term" value="F:ATP binding"/>
    <property type="evidence" value="ECO:0007669"/>
    <property type="project" value="UniProtKB-UniRule"/>
</dbReference>
<dbReference type="EMBL" id="MBFT01000372">
    <property type="protein sequence ID" value="PVU92352.1"/>
    <property type="molecule type" value="Genomic_DNA"/>
</dbReference>